<dbReference type="Gene3D" id="2.20.110.10">
    <property type="entry name" value="Histone H3 K4-specific methyltransferase SET7/9 N-terminal domain"/>
    <property type="match status" value="2"/>
</dbReference>
<dbReference type="PANTHER" id="PTHR23084:SF263">
    <property type="entry name" value="MORN REPEAT-CONTAINING PROTEIN 1"/>
    <property type="match status" value="1"/>
</dbReference>
<dbReference type="Pfam" id="PF01118">
    <property type="entry name" value="Semialdhyde_dh"/>
    <property type="match status" value="1"/>
</dbReference>
<gene>
    <name evidence="4" type="ORF">DSY96_07340</name>
</gene>
<dbReference type="Pfam" id="PF02493">
    <property type="entry name" value="MORN"/>
    <property type="match status" value="4"/>
</dbReference>
<protein>
    <recommendedName>
        <fullName evidence="3">Semialdehyde dehydrogenase NAD-binding domain-containing protein</fullName>
    </recommendedName>
</protein>
<dbReference type="SUPFAM" id="SSF51735">
    <property type="entry name" value="NAD(P)-binding Rossmann-fold domains"/>
    <property type="match status" value="1"/>
</dbReference>
<comment type="caution">
    <text evidence="4">The sequence shown here is derived from an EMBL/GenBank/DDBJ whole genome shotgun (WGS) entry which is preliminary data.</text>
</comment>
<dbReference type="AlphaFoldDB" id="A0A432GKK8"/>
<dbReference type="SMART" id="SM00698">
    <property type="entry name" value="MORN"/>
    <property type="match status" value="4"/>
</dbReference>
<keyword evidence="1" id="KW-0677">Repeat</keyword>
<evidence type="ECO:0000313" key="5">
    <source>
        <dbReference type="Proteomes" id="UP000287917"/>
    </source>
</evidence>
<feature type="signal peptide" evidence="2">
    <location>
        <begin position="1"/>
        <end position="19"/>
    </location>
</feature>
<dbReference type="InterPro" id="IPR000534">
    <property type="entry name" value="Semialdehyde_DH_NAD-bd"/>
</dbReference>
<evidence type="ECO:0000259" key="3">
    <source>
        <dbReference type="Pfam" id="PF01118"/>
    </source>
</evidence>
<dbReference type="InterPro" id="IPR003409">
    <property type="entry name" value="MORN"/>
</dbReference>
<evidence type="ECO:0000256" key="1">
    <source>
        <dbReference type="ARBA" id="ARBA00022737"/>
    </source>
</evidence>
<evidence type="ECO:0000256" key="2">
    <source>
        <dbReference type="SAM" id="SignalP"/>
    </source>
</evidence>
<reference evidence="4 5" key="1">
    <citation type="submission" date="2018-06" db="EMBL/GenBank/DDBJ databases">
        <title>Combined omics and stable isotope probing to characterize newly discovered Mariana Back-Arc vent microbial communities.</title>
        <authorList>
            <person name="Trembath-Reichert E."/>
            <person name="Huber J.A."/>
        </authorList>
    </citation>
    <scope>NUCLEOTIDE SEQUENCE [LARGE SCALE GENOMIC DNA]</scope>
    <source>
        <strain evidence="4">MAG 58</strain>
    </source>
</reference>
<sequence length="334" mass="37503">MKHILILLSLLILTSPLVAQETGVLYFKKVNGKFGWFENGNDKKDWKYIGEIKNGKPNGIGVLSSTFGKYSGELKNGMQHGQGTYTYKSGRKRVGEFRKGKPWNVKSYDKNGKIETEWVKGIKLKKVAQETGVLYFKKVNGKYGWFKNGDDKKDWIYVGEIKNGKPNGTGVLSSTSGKYSGELKNGMKHGQGTYTYKSGRKRVGEFRKGKPWNVNNYDKNGKIEAAWIKGIKLKWVKGIKLKKEEAPLEEKGHTENKSYKIEPVSAELLRKTDITFISATNQVSHEIGLLAQSCGSTVIDDSSVYRLETNVPLVVPEINVDDLYNHQGIISIPN</sequence>
<dbReference type="GO" id="GO:0016620">
    <property type="term" value="F:oxidoreductase activity, acting on the aldehyde or oxo group of donors, NAD or NADP as acceptor"/>
    <property type="evidence" value="ECO:0007669"/>
    <property type="project" value="InterPro"/>
</dbReference>
<evidence type="ECO:0000313" key="4">
    <source>
        <dbReference type="EMBL" id="RTZ83783.1"/>
    </source>
</evidence>
<keyword evidence="2" id="KW-0732">Signal</keyword>
<dbReference type="SUPFAM" id="SSF82185">
    <property type="entry name" value="Histone H3 K4-specific methyltransferase SET7/9 N-terminal domain"/>
    <property type="match status" value="2"/>
</dbReference>
<feature type="domain" description="Semialdehyde dehydrogenase NAD-binding" evidence="3">
    <location>
        <begin position="250"/>
        <end position="324"/>
    </location>
</feature>
<name>A0A432GKK8_9DELT</name>
<dbReference type="InterPro" id="IPR036291">
    <property type="entry name" value="NAD(P)-bd_dom_sf"/>
</dbReference>
<dbReference type="PANTHER" id="PTHR23084">
    <property type="entry name" value="PHOSPHATIDYLINOSITOL-4-PHOSPHATE 5-KINASE RELATED"/>
    <property type="match status" value="1"/>
</dbReference>
<accession>A0A432GKK8</accession>
<feature type="chain" id="PRO_5018993107" description="Semialdehyde dehydrogenase NAD-binding domain-containing protein" evidence="2">
    <location>
        <begin position="20"/>
        <end position="334"/>
    </location>
</feature>
<dbReference type="EMBL" id="QNZK01000253">
    <property type="protein sequence ID" value="RTZ83783.1"/>
    <property type="molecule type" value="Genomic_DNA"/>
</dbReference>
<feature type="non-terminal residue" evidence="4">
    <location>
        <position position="334"/>
    </location>
</feature>
<dbReference type="Proteomes" id="UP000287917">
    <property type="component" value="Unassembled WGS sequence"/>
</dbReference>
<organism evidence="4 5">
    <name type="scientific">SAR324 cluster bacterium</name>
    <dbReference type="NCBI Taxonomy" id="2024889"/>
    <lineage>
        <taxon>Bacteria</taxon>
        <taxon>Deltaproteobacteria</taxon>
        <taxon>SAR324 cluster</taxon>
    </lineage>
</organism>
<dbReference type="GO" id="GO:0051287">
    <property type="term" value="F:NAD binding"/>
    <property type="evidence" value="ECO:0007669"/>
    <property type="project" value="InterPro"/>
</dbReference>
<dbReference type="Gene3D" id="3.40.50.720">
    <property type="entry name" value="NAD(P)-binding Rossmann-like Domain"/>
    <property type="match status" value="1"/>
</dbReference>
<proteinExistence type="predicted"/>